<evidence type="ECO:0008006" key="3">
    <source>
        <dbReference type="Google" id="ProtNLM"/>
    </source>
</evidence>
<reference evidence="1 2" key="1">
    <citation type="journal article" date="2014" name="Genome Biol.">
        <title>Transcriptome and methylome profiling reveals relics of genome dominance in the mesopolyploid Brassica oleracea.</title>
        <authorList>
            <person name="Parkin I.A."/>
            <person name="Koh C."/>
            <person name="Tang H."/>
            <person name="Robinson S.J."/>
            <person name="Kagale S."/>
            <person name="Clarke W.E."/>
            <person name="Town C.D."/>
            <person name="Nixon J."/>
            <person name="Krishnakumar V."/>
            <person name="Bidwell S.L."/>
            <person name="Denoeud F."/>
            <person name="Belcram H."/>
            <person name="Links M.G."/>
            <person name="Just J."/>
            <person name="Clarke C."/>
            <person name="Bender T."/>
            <person name="Huebert T."/>
            <person name="Mason A.S."/>
            <person name="Pires J.C."/>
            <person name="Barker G."/>
            <person name="Moore J."/>
            <person name="Walley P.G."/>
            <person name="Manoli S."/>
            <person name="Batley J."/>
            <person name="Edwards D."/>
            <person name="Nelson M.N."/>
            <person name="Wang X."/>
            <person name="Paterson A.H."/>
            <person name="King G."/>
            <person name="Bancroft I."/>
            <person name="Chalhoub B."/>
            <person name="Sharpe A.G."/>
        </authorList>
    </citation>
    <scope>NUCLEOTIDE SEQUENCE</scope>
    <source>
        <strain evidence="1 2">cv. TO1000</strain>
    </source>
</reference>
<dbReference type="Proteomes" id="UP000032141">
    <property type="component" value="Chromosome C3"/>
</dbReference>
<dbReference type="EnsemblPlants" id="Bo3g002850.1">
    <property type="protein sequence ID" value="Bo3g002850.1"/>
    <property type="gene ID" value="Bo3g002850"/>
</dbReference>
<dbReference type="Gramene" id="Bo3g002850.1">
    <property type="protein sequence ID" value="Bo3g002850.1"/>
    <property type="gene ID" value="Bo3g002850"/>
</dbReference>
<dbReference type="HOGENOM" id="CLU_000680_15_8_1"/>
<accession>A0A0D3AZQ0</accession>
<evidence type="ECO:0000313" key="1">
    <source>
        <dbReference type="EnsemblPlants" id="Bo3g002850.1"/>
    </source>
</evidence>
<evidence type="ECO:0000313" key="2">
    <source>
        <dbReference type="Proteomes" id="UP000032141"/>
    </source>
</evidence>
<sequence length="178" mass="20299">MCWIARSKMTKPKAGGGFGLRDIQIFNQALLAKQAWRILIAPDCLLARVLLGKYCHKTSFLEAQAPAVCSHGWRSILHDRDLLKGNVGKAIGNRENANVWKDSWLSLEKNIKFFWPIQEKRLDLRVSDLLTSDMKWNEARLEEFVPLLADQIKCLRPSETGAADIFTWRPARSGKYST</sequence>
<name>A0A0D3AZQ0_BRAOL</name>
<keyword evidence="2" id="KW-1185">Reference proteome</keyword>
<organism evidence="1 2">
    <name type="scientific">Brassica oleracea var. oleracea</name>
    <dbReference type="NCBI Taxonomy" id="109376"/>
    <lineage>
        <taxon>Eukaryota</taxon>
        <taxon>Viridiplantae</taxon>
        <taxon>Streptophyta</taxon>
        <taxon>Embryophyta</taxon>
        <taxon>Tracheophyta</taxon>
        <taxon>Spermatophyta</taxon>
        <taxon>Magnoliopsida</taxon>
        <taxon>eudicotyledons</taxon>
        <taxon>Gunneridae</taxon>
        <taxon>Pentapetalae</taxon>
        <taxon>rosids</taxon>
        <taxon>malvids</taxon>
        <taxon>Brassicales</taxon>
        <taxon>Brassicaceae</taxon>
        <taxon>Brassiceae</taxon>
        <taxon>Brassica</taxon>
    </lineage>
</organism>
<dbReference type="AlphaFoldDB" id="A0A0D3AZQ0"/>
<dbReference type="OMA" id="CWIARSK"/>
<dbReference type="eggNOG" id="KOG1075">
    <property type="taxonomic scope" value="Eukaryota"/>
</dbReference>
<reference evidence="1" key="2">
    <citation type="submission" date="2015-03" db="UniProtKB">
        <authorList>
            <consortium name="EnsemblPlants"/>
        </authorList>
    </citation>
    <scope>IDENTIFICATION</scope>
</reference>
<protein>
    <recommendedName>
        <fullName evidence="3">Reverse transcriptase zinc-binding domain-containing protein</fullName>
    </recommendedName>
</protein>
<proteinExistence type="predicted"/>